<name>A0AAD9WVY2_9ROSI</name>
<proteinExistence type="predicted"/>
<comment type="caution">
    <text evidence="1">The sequence shown here is derived from an EMBL/GenBank/DDBJ whole genome shotgun (WGS) entry which is preliminary data.</text>
</comment>
<dbReference type="PANTHER" id="PTHR31973">
    <property type="entry name" value="POLYPROTEIN, PUTATIVE-RELATED"/>
    <property type="match status" value="1"/>
</dbReference>
<dbReference type="PANTHER" id="PTHR31973:SF187">
    <property type="entry name" value="MUTATOR TRANSPOSASE MUDRA PROTEIN"/>
    <property type="match status" value="1"/>
</dbReference>
<protein>
    <submittedName>
        <fullName evidence="1">Uncharacterized protein</fullName>
    </submittedName>
</protein>
<organism evidence="1 2">
    <name type="scientific">Dipteronia dyeriana</name>
    <dbReference type="NCBI Taxonomy" id="168575"/>
    <lineage>
        <taxon>Eukaryota</taxon>
        <taxon>Viridiplantae</taxon>
        <taxon>Streptophyta</taxon>
        <taxon>Embryophyta</taxon>
        <taxon>Tracheophyta</taxon>
        <taxon>Spermatophyta</taxon>
        <taxon>Magnoliopsida</taxon>
        <taxon>eudicotyledons</taxon>
        <taxon>Gunneridae</taxon>
        <taxon>Pentapetalae</taxon>
        <taxon>rosids</taxon>
        <taxon>malvids</taxon>
        <taxon>Sapindales</taxon>
        <taxon>Sapindaceae</taxon>
        <taxon>Hippocastanoideae</taxon>
        <taxon>Acereae</taxon>
        <taxon>Dipteronia</taxon>
    </lineage>
</organism>
<dbReference type="Proteomes" id="UP001280121">
    <property type="component" value="Unassembled WGS sequence"/>
</dbReference>
<sequence length="188" mass="21451">MDDDQMQALKELGRLNRKRKSQRIKIRPNYELYDGVSEFKKVKLKVGQVFASSKLFKKAIKEYAIRCGRVIWFPCNEKGRVKGICKGITAHGPFGLQELKKTNPGSTVVIDIELGSGDKNKFKRIYICFNSCKQGRLHGCGCLSCEGLSQDTTNKGCRFCVRHMYANFKKKFKDDITRGKCGRQQDQP</sequence>
<keyword evidence="2" id="KW-1185">Reference proteome</keyword>
<gene>
    <name evidence="1" type="ORF">Ddye_019657</name>
</gene>
<dbReference type="AlphaFoldDB" id="A0AAD9WVY2"/>
<accession>A0AAD9WVY2</accession>
<evidence type="ECO:0000313" key="2">
    <source>
        <dbReference type="Proteomes" id="UP001280121"/>
    </source>
</evidence>
<reference evidence="1" key="1">
    <citation type="journal article" date="2023" name="Plant J.">
        <title>Genome sequences and population genomics provide insights into the demographic history, inbreeding, and mutation load of two 'living fossil' tree species of Dipteronia.</title>
        <authorList>
            <person name="Feng Y."/>
            <person name="Comes H.P."/>
            <person name="Chen J."/>
            <person name="Zhu S."/>
            <person name="Lu R."/>
            <person name="Zhang X."/>
            <person name="Li P."/>
            <person name="Qiu J."/>
            <person name="Olsen K.M."/>
            <person name="Qiu Y."/>
        </authorList>
    </citation>
    <scope>NUCLEOTIDE SEQUENCE</scope>
    <source>
        <strain evidence="1">KIB01</strain>
    </source>
</reference>
<evidence type="ECO:0000313" key="1">
    <source>
        <dbReference type="EMBL" id="KAK2644462.1"/>
    </source>
</evidence>
<dbReference type="EMBL" id="JANJYI010000006">
    <property type="protein sequence ID" value="KAK2644462.1"/>
    <property type="molecule type" value="Genomic_DNA"/>
</dbReference>